<feature type="region of interest" description="Disordered" evidence="2">
    <location>
        <begin position="464"/>
        <end position="499"/>
    </location>
</feature>
<evidence type="ECO:0000313" key="5">
    <source>
        <dbReference type="Proteomes" id="UP001497623"/>
    </source>
</evidence>
<feature type="region of interest" description="Disordered" evidence="2">
    <location>
        <begin position="161"/>
        <end position="200"/>
    </location>
</feature>
<feature type="region of interest" description="Disordered" evidence="2">
    <location>
        <begin position="236"/>
        <end position="334"/>
    </location>
</feature>
<feature type="compositionally biased region" description="Polar residues" evidence="2">
    <location>
        <begin position="926"/>
        <end position="940"/>
    </location>
</feature>
<sequence>MSTKNKTHRKSMTALHLAAEGRDYLMWCPDLEFDAAVNALDMRGLVELVQTLQDAMAVEQQTFDSLSQQLEMISDPLQQQRLSAALCTSQTRLARLCSRNMRCFTQQALKARQKDGGESRSSSPRDSGVAGSYASDAEDPRSPGVQAHTFKNSLAFFQKAAHTANAKTTSSSRRHEGRRRSSRGSSSYSSSSEAWSVSSEDHLLDDPRLLPEDDLPDQGHYEQVLFINGRPQYQSELRSSSEQLDVRRNDRVRHRSVEETSRSTRNSSPSSERSRSWSRSRVDGSGGGGGGGGWGGGAAGALGQSAGDSSVTAGSPSRRGDSTDDSLESSSVTLPRRKPYLNFRSVSGSAINHSGTGSDLDNDDLRFIKDKNGISRSSNSVNTITRTQSFKEGLNCDSNSEFNSSISSNKVCGLSRTQSFHDGLSSDFNEVESAKPKLKRVPSVDEILESVKSLRAKKNMVKSTPDLLNAGEPVYSSASLPRHHKGSKGKAPRPPGQASLLGVRYTNTDPHYERVPDPHYEQIHEHTIPYYENLNKNNGNHYENVQVQGEVIYDSPRPTEHHYDKVHNDLHYENLKFDAPVYENINENEPTYMNVNGTKISKGNVYANLEPNNQKTSSIKSNKKSSSREQQQQNQTKITITGNSTVQGMTYDVPRAATHIYDSPQKQVRSVVQQASSEYDTPKNNRSILPQSTQIVLNAKPITPVKTSSSSSLSKTQKDTKKLQKIDDIFAECDRDSLGGDVREREPDIPSPDYGSEEESEGYTAAHNGDYHQNNQDFPDEGLGESDARSFYTEDQGLEVILEEPEEEYCSSHVSEDDLRCEIDISHELKGERRSLDGSEGIGSAEGDTHSSGGSEHYAEEDCASSGIHSEDTPSPAPTEQDALEETTRREEDRTQKDRCLEVYPETLRQRQRAMIQANNKVDIKNWSSSGGDLQQTPNKSNKKFLPSVKALRNQFESGKSNNNRADASPSPTNNSSVPALSRRSSTSNSSLASSSLEKASSTNSLNSQGGSSENLLGPSIENGSPRENGNHHYDEEPVEPIFNQFKQVDEELRQLMKRPPTTVGWNPRSLLRRLYYVPDAPKIQSRGTTYVNIEGYLEKLPSGRKKATFWNAWKRRYFVAKDGVLYYYQNNQSEKPSMKMSLMGGKVECMEPSMIGVDDGKGHYVVVRCSTRQEAERWRRALETHNVEDFASQYVQPWPIPTNPTLLRDTLVVDLGSASVRAGVLASNPTLPQLFFPSVVSTARGSKQQTWGFDSLSPDIRANSNISFPLRPSHKISKYSVDLSTVSSLLQKTFAELSVDPKNYHLQIAVPRILNTQTQAELLRILFEKFDVKSVNLTHQSILALYAYNATSGIVVDIGERMDIVPVIDGYIVDGGVSRVPYGGHRIIDHLRQFLYQNNVSLVNEVESYIIRYVLENSCYCAHHYNTEKARCTNNSENFEKNVSLSEFFQGQPCPYANVNVDFGRFQATEGLFNPDAWGLDHPGLHKLVHKAIQECSMDIRKEMSRSIFLSGGVSQLPGLTDRLTTELDNLTPPAIRPKVHSSPYSYHAAYLGGCVLAESPAFVQSRITREDWNKHGNMALRKWSL</sequence>
<dbReference type="SMART" id="SM00268">
    <property type="entry name" value="ACTIN"/>
    <property type="match status" value="1"/>
</dbReference>
<dbReference type="InterPro" id="IPR001849">
    <property type="entry name" value="PH_domain"/>
</dbReference>
<dbReference type="PROSITE" id="PS50003">
    <property type="entry name" value="PH_DOMAIN"/>
    <property type="match status" value="1"/>
</dbReference>
<dbReference type="Pfam" id="PF00169">
    <property type="entry name" value="PH"/>
    <property type="match status" value="1"/>
</dbReference>
<feature type="compositionally biased region" description="Basic and acidic residues" evidence="2">
    <location>
        <begin position="244"/>
        <end position="262"/>
    </location>
</feature>
<dbReference type="Gene3D" id="3.90.640.10">
    <property type="entry name" value="Actin, Chain A, domain 4"/>
    <property type="match status" value="1"/>
</dbReference>
<feature type="compositionally biased region" description="Polar residues" evidence="2">
    <location>
        <begin position="664"/>
        <end position="696"/>
    </location>
</feature>
<feature type="region of interest" description="Disordered" evidence="2">
    <location>
        <begin position="609"/>
        <end position="643"/>
    </location>
</feature>
<name>A0AAV2PP26_MEGNR</name>
<feature type="region of interest" description="Disordered" evidence="2">
    <location>
        <begin position="924"/>
        <end position="946"/>
    </location>
</feature>
<comment type="caution">
    <text evidence="4">The sequence shown here is derived from an EMBL/GenBank/DDBJ whole genome shotgun (WGS) entry which is preliminary data.</text>
</comment>
<feature type="compositionally biased region" description="Basic and acidic residues" evidence="2">
    <location>
        <begin position="737"/>
        <end position="748"/>
    </location>
</feature>
<evidence type="ECO:0000256" key="1">
    <source>
        <dbReference type="RuleBase" id="RU000487"/>
    </source>
</evidence>
<dbReference type="InterPro" id="IPR043129">
    <property type="entry name" value="ATPase_NBD"/>
</dbReference>
<comment type="similarity">
    <text evidence="1">Belongs to the actin family.</text>
</comment>
<feature type="region of interest" description="Disordered" evidence="2">
    <location>
        <begin position="658"/>
        <end position="721"/>
    </location>
</feature>
<protein>
    <recommendedName>
        <fullName evidence="3">PH domain-containing protein</fullName>
    </recommendedName>
</protein>
<dbReference type="CDD" id="cd10169">
    <property type="entry name" value="ASKHA_NBD_actin-like"/>
    <property type="match status" value="1"/>
</dbReference>
<feature type="compositionally biased region" description="Gly residues" evidence="2">
    <location>
        <begin position="284"/>
        <end position="300"/>
    </location>
</feature>
<proteinExistence type="inferred from homology"/>
<keyword evidence="5" id="KW-1185">Reference proteome</keyword>
<feature type="region of interest" description="Disordered" evidence="2">
    <location>
        <begin position="958"/>
        <end position="1040"/>
    </location>
</feature>
<dbReference type="Pfam" id="PF00022">
    <property type="entry name" value="Actin"/>
    <property type="match status" value="1"/>
</dbReference>
<feature type="region of interest" description="Disordered" evidence="2">
    <location>
        <begin position="828"/>
        <end position="899"/>
    </location>
</feature>
<dbReference type="Gene3D" id="3.30.420.40">
    <property type="match status" value="2"/>
</dbReference>
<dbReference type="EMBL" id="CAXKWB010000600">
    <property type="protein sequence ID" value="CAL4061323.1"/>
    <property type="molecule type" value="Genomic_DNA"/>
</dbReference>
<evidence type="ECO:0000313" key="4">
    <source>
        <dbReference type="EMBL" id="CAL4061323.1"/>
    </source>
</evidence>
<feature type="compositionally biased region" description="Low complexity" evidence="2">
    <location>
        <begin position="706"/>
        <end position="715"/>
    </location>
</feature>
<feature type="compositionally biased region" description="Basic residues" evidence="2">
    <location>
        <begin position="481"/>
        <end position="491"/>
    </location>
</feature>
<feature type="region of interest" description="Disordered" evidence="2">
    <location>
        <begin position="737"/>
        <end position="789"/>
    </location>
</feature>
<feature type="compositionally biased region" description="Basic and acidic residues" evidence="2">
    <location>
        <begin position="886"/>
        <end position="899"/>
    </location>
</feature>
<feature type="domain" description="PH" evidence="3">
    <location>
        <begin position="1091"/>
        <end position="1188"/>
    </location>
</feature>
<feature type="compositionally biased region" description="Low complexity" evidence="2">
    <location>
        <begin position="981"/>
        <end position="1006"/>
    </location>
</feature>
<evidence type="ECO:0000259" key="3">
    <source>
        <dbReference type="PROSITE" id="PS50003"/>
    </source>
</evidence>
<dbReference type="InterPro" id="IPR004000">
    <property type="entry name" value="Actin"/>
</dbReference>
<evidence type="ECO:0000256" key="2">
    <source>
        <dbReference type="SAM" id="MobiDB-lite"/>
    </source>
</evidence>
<dbReference type="Gene3D" id="2.30.29.30">
    <property type="entry name" value="Pleckstrin-homology domain (PH domain)/Phosphotyrosine-binding domain (PTB)"/>
    <property type="match status" value="1"/>
</dbReference>
<feature type="region of interest" description="Disordered" evidence="2">
    <location>
        <begin position="110"/>
        <end position="146"/>
    </location>
</feature>
<dbReference type="Proteomes" id="UP001497623">
    <property type="component" value="Unassembled WGS sequence"/>
</dbReference>
<feature type="compositionally biased region" description="Low complexity" evidence="2">
    <location>
        <begin position="301"/>
        <end position="310"/>
    </location>
</feature>
<dbReference type="SUPFAM" id="SSF50729">
    <property type="entry name" value="PH domain-like"/>
    <property type="match status" value="1"/>
</dbReference>
<dbReference type="SUPFAM" id="SSF53067">
    <property type="entry name" value="Actin-like ATPase domain"/>
    <property type="match status" value="2"/>
</dbReference>
<accession>A0AAV2PP26</accession>
<organism evidence="4 5">
    <name type="scientific">Meganyctiphanes norvegica</name>
    <name type="common">Northern krill</name>
    <name type="synonym">Thysanopoda norvegica</name>
    <dbReference type="NCBI Taxonomy" id="48144"/>
    <lineage>
        <taxon>Eukaryota</taxon>
        <taxon>Metazoa</taxon>
        <taxon>Ecdysozoa</taxon>
        <taxon>Arthropoda</taxon>
        <taxon>Crustacea</taxon>
        <taxon>Multicrustacea</taxon>
        <taxon>Malacostraca</taxon>
        <taxon>Eumalacostraca</taxon>
        <taxon>Eucarida</taxon>
        <taxon>Euphausiacea</taxon>
        <taxon>Euphausiidae</taxon>
        <taxon>Meganyctiphanes</taxon>
    </lineage>
</organism>
<dbReference type="PANTHER" id="PTHR11937">
    <property type="entry name" value="ACTIN"/>
    <property type="match status" value="1"/>
</dbReference>
<feature type="compositionally biased region" description="Basic and acidic residues" evidence="2">
    <location>
        <begin position="828"/>
        <end position="837"/>
    </location>
</feature>
<gene>
    <name evidence="4" type="ORF">MNOR_LOCUS2073</name>
</gene>
<feature type="compositionally biased region" description="Low complexity" evidence="2">
    <location>
        <begin position="183"/>
        <end position="198"/>
    </location>
</feature>
<feature type="compositionally biased region" description="Polar residues" evidence="2">
    <location>
        <begin position="958"/>
        <end position="979"/>
    </location>
</feature>
<dbReference type="SMART" id="SM00233">
    <property type="entry name" value="PH"/>
    <property type="match status" value="1"/>
</dbReference>
<reference evidence="4 5" key="1">
    <citation type="submission" date="2024-05" db="EMBL/GenBank/DDBJ databases">
        <authorList>
            <person name="Wallberg A."/>
        </authorList>
    </citation>
    <scope>NUCLEOTIDE SEQUENCE [LARGE SCALE GENOMIC DNA]</scope>
</reference>
<dbReference type="InterPro" id="IPR011993">
    <property type="entry name" value="PH-like_dom_sf"/>
</dbReference>